<evidence type="ECO:0000313" key="7">
    <source>
        <dbReference type="WBParaSite" id="MBELARI_LOCUS128"/>
    </source>
</evidence>
<dbReference type="SUPFAM" id="SSF50447">
    <property type="entry name" value="Translation proteins"/>
    <property type="match status" value="1"/>
</dbReference>
<keyword evidence="2" id="KW-0689">Ribosomal protein</keyword>
<dbReference type="PROSITE" id="PS01105">
    <property type="entry name" value="RIBOSOMAL_L35AE"/>
    <property type="match status" value="1"/>
</dbReference>
<dbReference type="GO" id="GO:0006412">
    <property type="term" value="P:translation"/>
    <property type="evidence" value="ECO:0007669"/>
    <property type="project" value="InterPro"/>
</dbReference>
<evidence type="ECO:0000256" key="3">
    <source>
        <dbReference type="ARBA" id="ARBA00023274"/>
    </source>
</evidence>
<dbReference type="InterPro" id="IPR001780">
    <property type="entry name" value="Ribosomal_eL33"/>
</dbReference>
<comment type="similarity">
    <text evidence="1">Belongs to the eukaryotic ribosomal protein eL33 family.</text>
</comment>
<dbReference type="GO" id="GO:0005840">
    <property type="term" value="C:ribosome"/>
    <property type="evidence" value="ECO:0007669"/>
    <property type="project" value="UniProtKB-KW"/>
</dbReference>
<evidence type="ECO:0000256" key="4">
    <source>
        <dbReference type="ARBA" id="ARBA00035228"/>
    </source>
</evidence>
<dbReference type="HAMAP" id="MF_00573">
    <property type="entry name" value="Ribosomal_eL33"/>
    <property type="match status" value="1"/>
</dbReference>
<dbReference type="InterPro" id="IPR038661">
    <property type="entry name" value="Ribosomal_eL33_sf"/>
</dbReference>
<evidence type="ECO:0000313" key="8">
    <source>
        <dbReference type="WBParaSite" id="MBELARI_LOCUS19817"/>
    </source>
</evidence>
<dbReference type="InterPro" id="IPR018266">
    <property type="entry name" value="Ribosomal_eL33_CS"/>
</dbReference>
<sequence length="118" mass="13079">MAEAAPARQHGPSAAGRLYVKAVFTGFKRALRNQRENTALLTLDGVHSKDEAHWYVGKRAVYFYKAHNKTNGSRVRAIWGKVTRVHGNAGSVRAKFGHNLPPAAMGKRIRVLLYPSNI</sequence>
<dbReference type="Gene3D" id="2.40.10.190">
    <property type="entry name" value="translation elongation factor selb, chain A, domain 4"/>
    <property type="match status" value="1"/>
</dbReference>
<proteinExistence type="inferred from homology"/>
<dbReference type="AlphaFoldDB" id="A0AAF3EFN9"/>
<dbReference type="Proteomes" id="UP000887575">
    <property type="component" value="Unassembled WGS sequence"/>
</dbReference>
<organism evidence="6 7">
    <name type="scientific">Mesorhabditis belari</name>
    <dbReference type="NCBI Taxonomy" id="2138241"/>
    <lineage>
        <taxon>Eukaryota</taxon>
        <taxon>Metazoa</taxon>
        <taxon>Ecdysozoa</taxon>
        <taxon>Nematoda</taxon>
        <taxon>Chromadorea</taxon>
        <taxon>Rhabditida</taxon>
        <taxon>Rhabditina</taxon>
        <taxon>Rhabditomorpha</taxon>
        <taxon>Rhabditoidea</taxon>
        <taxon>Rhabditidae</taxon>
        <taxon>Mesorhabditinae</taxon>
        <taxon>Mesorhabditis</taxon>
    </lineage>
</organism>
<dbReference type="WBParaSite" id="MBELARI_LOCUS19817">
    <property type="protein sequence ID" value="MBELARI_LOCUS19817"/>
    <property type="gene ID" value="MBELARI_LOCUS19817"/>
</dbReference>
<evidence type="ECO:0000313" key="6">
    <source>
        <dbReference type="Proteomes" id="UP000887575"/>
    </source>
</evidence>
<name>A0AAF3EFN9_9BILA</name>
<protein>
    <recommendedName>
        <fullName evidence="4">Large ribosomal subunit protein eL33</fullName>
    </recommendedName>
    <alternativeName>
        <fullName evidence="5">60S ribosomal protein L35a</fullName>
    </alternativeName>
</protein>
<dbReference type="GO" id="GO:0003735">
    <property type="term" value="F:structural constituent of ribosome"/>
    <property type="evidence" value="ECO:0007669"/>
    <property type="project" value="InterPro"/>
</dbReference>
<dbReference type="FunFam" id="2.40.10.190:FF:000001">
    <property type="entry name" value="60S ribosomal protein L35a"/>
    <property type="match status" value="1"/>
</dbReference>
<keyword evidence="3" id="KW-0687">Ribonucleoprotein</keyword>
<dbReference type="Pfam" id="PF01247">
    <property type="entry name" value="Ribosomal_L35Ae"/>
    <property type="match status" value="1"/>
</dbReference>
<evidence type="ECO:0000256" key="1">
    <source>
        <dbReference type="ARBA" id="ARBA00009269"/>
    </source>
</evidence>
<evidence type="ECO:0000256" key="5">
    <source>
        <dbReference type="ARBA" id="ARBA00035530"/>
    </source>
</evidence>
<reference evidence="7 8" key="1">
    <citation type="submission" date="2024-02" db="UniProtKB">
        <authorList>
            <consortium name="WormBaseParasite"/>
        </authorList>
    </citation>
    <scope>IDENTIFICATION</scope>
</reference>
<accession>A0AAF3EFN9</accession>
<dbReference type="PANTHER" id="PTHR10902">
    <property type="entry name" value="60S RIBOSOMAL PROTEIN L35A"/>
    <property type="match status" value="1"/>
</dbReference>
<evidence type="ECO:0000256" key="2">
    <source>
        <dbReference type="ARBA" id="ARBA00022980"/>
    </source>
</evidence>
<dbReference type="WBParaSite" id="MBELARI_LOCUS128">
    <property type="protein sequence ID" value="MBELARI_LOCUS128"/>
    <property type="gene ID" value="MBELARI_LOCUS128"/>
</dbReference>
<dbReference type="InterPro" id="IPR009000">
    <property type="entry name" value="Transl_B-barrel_sf"/>
</dbReference>
<keyword evidence="6" id="KW-1185">Reference proteome</keyword>
<dbReference type="GO" id="GO:1990904">
    <property type="term" value="C:ribonucleoprotein complex"/>
    <property type="evidence" value="ECO:0007669"/>
    <property type="project" value="UniProtKB-KW"/>
</dbReference>